<evidence type="ECO:0000313" key="1">
    <source>
        <dbReference type="EMBL" id="KKN73522.1"/>
    </source>
</evidence>
<proteinExistence type="predicted"/>
<accession>A0A0F9TF94</accession>
<gene>
    <name evidence="1" type="ORF">LCGC14_0399640</name>
</gene>
<dbReference type="SUPFAM" id="SSF56300">
    <property type="entry name" value="Metallo-dependent phosphatases"/>
    <property type="match status" value="1"/>
</dbReference>
<reference evidence="1" key="1">
    <citation type="journal article" date="2015" name="Nature">
        <title>Complex archaea that bridge the gap between prokaryotes and eukaryotes.</title>
        <authorList>
            <person name="Spang A."/>
            <person name="Saw J.H."/>
            <person name="Jorgensen S.L."/>
            <person name="Zaremba-Niedzwiedzka K."/>
            <person name="Martijn J."/>
            <person name="Lind A.E."/>
            <person name="van Eijk R."/>
            <person name="Schleper C."/>
            <person name="Guy L."/>
            <person name="Ettema T.J."/>
        </authorList>
    </citation>
    <scope>NUCLEOTIDE SEQUENCE</scope>
</reference>
<dbReference type="AlphaFoldDB" id="A0A0F9TF94"/>
<dbReference type="EMBL" id="LAZR01000342">
    <property type="protein sequence ID" value="KKN73522.1"/>
    <property type="molecule type" value="Genomic_DNA"/>
</dbReference>
<sequence length="397" mass="44060">MIAFAADLHLTPLTWNDYPGMRGDAYFAWDQIVAWCVNNKPMALILGGDVFDRIRPDAESVFRFQQGVDKIHAAGVAVLAIQGQHDRSNPPWTQIALHVQQIGDGKKRMIGAGMGTTIEITGYDCTSADILHSCLENDREHDNVPDVLVIHQLAKEAISFEGAWDFDQAWTDASLILAGDWHGAEQFGRVIYSGATTMRKISERGEKSFVVVRPHMKEIKPKVEKKAAKSKLKKAKKTKKAKPPAKKQAMEYTWDGAFDVQRIPLVTRDVLEFTIMSDDDLSKATERLAKPLSKAPEPINVPLVYARISRSVEGAITKLEELAKECGFFLRYDAISGDSEVVGQIELPEGEVTLETCLAQAVDPKMDEEFYGFALALLKSSNPKEVLDSTKARLSIT</sequence>
<comment type="caution">
    <text evidence="1">The sequence shown here is derived from an EMBL/GenBank/DDBJ whole genome shotgun (WGS) entry which is preliminary data.</text>
</comment>
<dbReference type="InterPro" id="IPR029052">
    <property type="entry name" value="Metallo-depent_PP-like"/>
</dbReference>
<dbReference type="InterPro" id="IPR050535">
    <property type="entry name" value="DNA_Repair-Maintenance_Comp"/>
</dbReference>
<organism evidence="1">
    <name type="scientific">marine sediment metagenome</name>
    <dbReference type="NCBI Taxonomy" id="412755"/>
    <lineage>
        <taxon>unclassified sequences</taxon>
        <taxon>metagenomes</taxon>
        <taxon>ecological metagenomes</taxon>
    </lineage>
</organism>
<dbReference type="PANTHER" id="PTHR30337">
    <property type="entry name" value="COMPONENT OF ATP-DEPENDENT DSDNA EXONUCLEASE"/>
    <property type="match status" value="1"/>
</dbReference>
<dbReference type="Gene3D" id="3.60.21.10">
    <property type="match status" value="1"/>
</dbReference>
<protein>
    <submittedName>
        <fullName evidence="1">Uncharacterized protein</fullName>
    </submittedName>
</protein>
<name>A0A0F9TF94_9ZZZZ</name>